<evidence type="ECO:0000313" key="1">
    <source>
        <dbReference type="EMBL" id="KAK1881204.1"/>
    </source>
</evidence>
<dbReference type="Proteomes" id="UP001228049">
    <property type="component" value="Unassembled WGS sequence"/>
</dbReference>
<gene>
    <name evidence="1" type="ORF">KUDE01_024370</name>
</gene>
<dbReference type="EMBL" id="JASDAP010000024">
    <property type="protein sequence ID" value="KAK1881204.1"/>
    <property type="molecule type" value="Genomic_DNA"/>
</dbReference>
<accession>A0AAD9BFR0</accession>
<dbReference type="AlphaFoldDB" id="A0AAD9BFR0"/>
<sequence>MEGRRMWREEVSFLQADCWMERLRDGQMTMAGGPECRLRETQSPLRVGSGRYAKCTTELRPSQRIWQGDPFSFPQPPIPQSISCQPLPFSLLPASPLLLFLPSLTPKQEVMS</sequence>
<proteinExistence type="predicted"/>
<evidence type="ECO:0000313" key="2">
    <source>
        <dbReference type="Proteomes" id="UP001228049"/>
    </source>
</evidence>
<name>A0AAD9BFR0_DISEL</name>
<comment type="caution">
    <text evidence="1">The sequence shown here is derived from an EMBL/GenBank/DDBJ whole genome shotgun (WGS) entry which is preliminary data.</text>
</comment>
<reference evidence="1" key="1">
    <citation type="submission" date="2023-04" db="EMBL/GenBank/DDBJ databases">
        <title>Chromosome-level genome of Chaenocephalus aceratus.</title>
        <authorList>
            <person name="Park H."/>
        </authorList>
    </citation>
    <scope>NUCLEOTIDE SEQUENCE</scope>
    <source>
        <strain evidence="1">DE</strain>
        <tissue evidence="1">Muscle</tissue>
    </source>
</reference>
<protein>
    <submittedName>
        <fullName evidence="1">Glycoprotein hormones alpha chain</fullName>
    </submittedName>
</protein>
<organism evidence="1 2">
    <name type="scientific">Dissostichus eleginoides</name>
    <name type="common">Patagonian toothfish</name>
    <name type="synonym">Dissostichus amissus</name>
    <dbReference type="NCBI Taxonomy" id="100907"/>
    <lineage>
        <taxon>Eukaryota</taxon>
        <taxon>Metazoa</taxon>
        <taxon>Chordata</taxon>
        <taxon>Craniata</taxon>
        <taxon>Vertebrata</taxon>
        <taxon>Euteleostomi</taxon>
        <taxon>Actinopterygii</taxon>
        <taxon>Neopterygii</taxon>
        <taxon>Teleostei</taxon>
        <taxon>Neoteleostei</taxon>
        <taxon>Acanthomorphata</taxon>
        <taxon>Eupercaria</taxon>
        <taxon>Perciformes</taxon>
        <taxon>Notothenioidei</taxon>
        <taxon>Nototheniidae</taxon>
        <taxon>Dissostichus</taxon>
    </lineage>
</organism>
<keyword evidence="2" id="KW-1185">Reference proteome</keyword>